<gene>
    <name evidence="1" type="ORF">AUJ27_04285</name>
</gene>
<dbReference type="AlphaFoldDB" id="A0A1J4T616"/>
<reference evidence="1 2" key="1">
    <citation type="journal article" date="2016" name="Environ. Microbiol.">
        <title>Genomic resolution of a cold subsurface aquifer community provides metabolic insights for novel microbes adapted to high CO concentrations.</title>
        <authorList>
            <person name="Probst A.J."/>
            <person name="Castelle C.J."/>
            <person name="Singh A."/>
            <person name="Brown C.T."/>
            <person name="Anantharaman K."/>
            <person name="Sharon I."/>
            <person name="Hug L.A."/>
            <person name="Burstein D."/>
            <person name="Emerson J.B."/>
            <person name="Thomas B.C."/>
            <person name="Banfield J.F."/>
        </authorList>
    </citation>
    <scope>NUCLEOTIDE SEQUENCE [LARGE SCALE GENOMIC DNA]</scope>
    <source>
        <strain evidence="1">CG1_02_37_44</strain>
    </source>
</reference>
<dbReference type="EMBL" id="MNUU01000082">
    <property type="protein sequence ID" value="OIO06363.1"/>
    <property type="molecule type" value="Genomic_DNA"/>
</dbReference>
<evidence type="ECO:0000313" key="2">
    <source>
        <dbReference type="Proteomes" id="UP000183192"/>
    </source>
</evidence>
<organism evidence="1 2">
    <name type="scientific">Candidatus Falkowbacteria bacterium CG1_02_37_44</name>
    <dbReference type="NCBI Taxonomy" id="1805146"/>
    <lineage>
        <taxon>Bacteria</taxon>
        <taxon>Candidatus Falkowiibacteriota</taxon>
    </lineage>
</organism>
<comment type="caution">
    <text evidence="1">The sequence shown here is derived from an EMBL/GenBank/DDBJ whole genome shotgun (WGS) entry which is preliminary data.</text>
</comment>
<evidence type="ECO:0000313" key="1">
    <source>
        <dbReference type="EMBL" id="OIO06363.1"/>
    </source>
</evidence>
<sequence>MNWKYILIIVILAAIVAGGILAYQYWLAPKQEVKVPEIKPPEVKAPEEVPPEEVPVDETANWRVYRNEEYGFEIRYLSEWQHKVDKNYIGFYDPQKIKFFAPNELTIRMFPKENNISLDKWVQELPEIKSETEIQGKAPSGSFRNINNISFYVVDTINFEGGNTIANAFLEKNGSVIEFSRNLLAANDRGIFNQILSTFRFLE</sequence>
<name>A0A1J4T616_9BACT</name>
<proteinExistence type="predicted"/>
<accession>A0A1J4T616</accession>
<dbReference type="Proteomes" id="UP000183192">
    <property type="component" value="Unassembled WGS sequence"/>
</dbReference>
<protein>
    <submittedName>
        <fullName evidence="1">Uncharacterized protein</fullName>
    </submittedName>
</protein>